<dbReference type="PANTHER" id="PTHR30008:SF0">
    <property type="entry name" value="EXODEOXYRIBONUCLEASE 7 LARGE SUBUNIT"/>
    <property type="match status" value="1"/>
</dbReference>
<comment type="function">
    <text evidence="5">Bidirectionally degrades single-stranded DNA into large acid-insoluble oligonucleotides, which are then degraded further into small acid-soluble oligonucleotides.</text>
</comment>
<evidence type="ECO:0000256" key="2">
    <source>
        <dbReference type="ARBA" id="ARBA00022722"/>
    </source>
</evidence>
<dbReference type="Proteomes" id="UP000265768">
    <property type="component" value="Unassembled WGS sequence"/>
</dbReference>
<dbReference type="OrthoDB" id="9802795at2"/>
<dbReference type="GO" id="GO:0009318">
    <property type="term" value="C:exodeoxyribonuclease VII complex"/>
    <property type="evidence" value="ECO:0007669"/>
    <property type="project" value="UniProtKB-UniRule"/>
</dbReference>
<keyword evidence="1 5" id="KW-0963">Cytoplasm</keyword>
<keyword evidence="4 5" id="KW-0269">Exonuclease</keyword>
<dbReference type="GO" id="GO:0006308">
    <property type="term" value="P:DNA catabolic process"/>
    <property type="evidence" value="ECO:0007669"/>
    <property type="project" value="UniProtKB-UniRule"/>
</dbReference>
<dbReference type="RefSeq" id="WP_119926323.1">
    <property type="nucleotide sequence ID" value="NZ_QZEY01000003.1"/>
</dbReference>
<dbReference type="InterPro" id="IPR020579">
    <property type="entry name" value="Exonuc_VII_lsu_C"/>
</dbReference>
<name>A0A3A4B788_9ACTN</name>
<comment type="caution">
    <text evidence="9">The sequence shown here is derived from an EMBL/GenBank/DDBJ whole genome shotgun (WGS) entry which is preliminary data.</text>
</comment>
<dbReference type="PANTHER" id="PTHR30008">
    <property type="entry name" value="EXODEOXYRIBONUCLEASE 7 LARGE SUBUNIT"/>
    <property type="match status" value="1"/>
</dbReference>
<evidence type="ECO:0000256" key="4">
    <source>
        <dbReference type="ARBA" id="ARBA00022839"/>
    </source>
</evidence>
<keyword evidence="2 5" id="KW-0540">Nuclease</keyword>
<dbReference type="InterPro" id="IPR025824">
    <property type="entry name" value="OB-fold_nuc-bd_dom"/>
</dbReference>
<dbReference type="GO" id="GO:0005737">
    <property type="term" value="C:cytoplasm"/>
    <property type="evidence" value="ECO:0007669"/>
    <property type="project" value="UniProtKB-SubCell"/>
</dbReference>
<dbReference type="Pfam" id="PF02601">
    <property type="entry name" value="Exonuc_VII_L"/>
    <property type="match status" value="1"/>
</dbReference>
<dbReference type="AlphaFoldDB" id="A0A3A4B788"/>
<accession>A0A3A4B788</accession>
<evidence type="ECO:0000256" key="6">
    <source>
        <dbReference type="RuleBase" id="RU004355"/>
    </source>
</evidence>
<evidence type="ECO:0000313" key="10">
    <source>
        <dbReference type="Proteomes" id="UP000265768"/>
    </source>
</evidence>
<dbReference type="NCBIfam" id="TIGR00237">
    <property type="entry name" value="xseA"/>
    <property type="match status" value="1"/>
</dbReference>
<feature type="domain" description="Exonuclease VII large subunit C-terminal" evidence="7">
    <location>
        <begin position="127"/>
        <end position="328"/>
    </location>
</feature>
<evidence type="ECO:0000256" key="1">
    <source>
        <dbReference type="ARBA" id="ARBA00022490"/>
    </source>
</evidence>
<proteinExistence type="inferred from homology"/>
<comment type="catalytic activity">
    <reaction evidence="5 6">
        <text>Exonucleolytic cleavage in either 5'- to 3'- or 3'- to 5'-direction to yield nucleoside 5'-phosphates.</text>
        <dbReference type="EC" id="3.1.11.6"/>
    </reaction>
</comment>
<dbReference type="EMBL" id="QZEY01000003">
    <property type="protein sequence ID" value="RJL33364.1"/>
    <property type="molecule type" value="Genomic_DNA"/>
</dbReference>
<comment type="subcellular location">
    <subcellularLocation>
        <location evidence="5 6">Cytoplasm</location>
    </subcellularLocation>
</comment>
<comment type="subunit">
    <text evidence="5">Heterooligomer composed of large and small subunits.</text>
</comment>
<comment type="similarity">
    <text evidence="5 6">Belongs to the XseA family.</text>
</comment>
<gene>
    <name evidence="5" type="primary">xseA</name>
    <name evidence="9" type="ORF">D5H75_11260</name>
</gene>
<dbReference type="GO" id="GO:0003676">
    <property type="term" value="F:nucleic acid binding"/>
    <property type="evidence" value="ECO:0007669"/>
    <property type="project" value="InterPro"/>
</dbReference>
<keyword evidence="3 5" id="KW-0378">Hydrolase</keyword>
<protein>
    <recommendedName>
        <fullName evidence="5">Exodeoxyribonuclease 7 large subunit</fullName>
        <ecNumber evidence="5">3.1.11.6</ecNumber>
    </recommendedName>
    <alternativeName>
        <fullName evidence="5">Exodeoxyribonuclease VII large subunit</fullName>
        <shortName evidence="5">Exonuclease VII large subunit</shortName>
    </alternativeName>
</protein>
<dbReference type="EC" id="3.1.11.6" evidence="5"/>
<evidence type="ECO:0000256" key="3">
    <source>
        <dbReference type="ARBA" id="ARBA00022801"/>
    </source>
</evidence>
<evidence type="ECO:0000256" key="5">
    <source>
        <dbReference type="HAMAP-Rule" id="MF_00378"/>
    </source>
</evidence>
<dbReference type="Pfam" id="PF13742">
    <property type="entry name" value="tRNA_anti_2"/>
    <property type="match status" value="1"/>
</dbReference>
<organism evidence="9 10">
    <name type="scientific">Bailinhaonella thermotolerans</name>
    <dbReference type="NCBI Taxonomy" id="1070861"/>
    <lineage>
        <taxon>Bacteria</taxon>
        <taxon>Bacillati</taxon>
        <taxon>Actinomycetota</taxon>
        <taxon>Actinomycetes</taxon>
        <taxon>Streptosporangiales</taxon>
        <taxon>Streptosporangiaceae</taxon>
        <taxon>Bailinhaonella</taxon>
    </lineage>
</organism>
<feature type="domain" description="OB-fold nucleic acid binding" evidence="8">
    <location>
        <begin position="13"/>
        <end position="103"/>
    </location>
</feature>
<keyword evidence="10" id="KW-1185">Reference proteome</keyword>
<dbReference type="InterPro" id="IPR003753">
    <property type="entry name" value="Exonuc_VII_L"/>
</dbReference>
<reference evidence="9 10" key="1">
    <citation type="submission" date="2018-09" db="EMBL/GenBank/DDBJ databases">
        <title>YIM 75507 draft genome.</title>
        <authorList>
            <person name="Tang S."/>
            <person name="Feng Y."/>
        </authorList>
    </citation>
    <scope>NUCLEOTIDE SEQUENCE [LARGE SCALE GENOMIC DNA]</scope>
    <source>
        <strain evidence="9 10">YIM 75507</strain>
    </source>
</reference>
<dbReference type="HAMAP" id="MF_00378">
    <property type="entry name" value="Exonuc_7_L"/>
    <property type="match status" value="1"/>
</dbReference>
<dbReference type="CDD" id="cd04489">
    <property type="entry name" value="ExoVII_LU_OBF"/>
    <property type="match status" value="1"/>
</dbReference>
<dbReference type="GO" id="GO:0008855">
    <property type="term" value="F:exodeoxyribonuclease VII activity"/>
    <property type="evidence" value="ECO:0007669"/>
    <property type="project" value="UniProtKB-UniRule"/>
</dbReference>
<evidence type="ECO:0000313" key="9">
    <source>
        <dbReference type="EMBL" id="RJL33364.1"/>
    </source>
</evidence>
<evidence type="ECO:0000259" key="7">
    <source>
        <dbReference type="Pfam" id="PF02601"/>
    </source>
</evidence>
<sequence length="408" mass="44589">MALENSPESPVPVRTVLQAVAGWIARLGRVWVEGQITELTVRGGTVYLTLRDPVANVSARVTCTRQTYEATVPRPVDGARVVMHLKPDFWINRGSFAFTALEIRPVGVGELLARLERLRQVLAAEGLFAAERKRKLPFLPGTVGLICGRDSAAERDVLENARRRWPAVRFAVEQCAVQGQYAVGEVTEALRKLDADPAVDVIIIARGGGSLEDLLPFSDEALVRAVAACRTPVVSAIGHEQDSPLLDLVADLRASTPTDAAKKVVPDVGEQLALVHQLRDRGRRSVGGWLQREWSWLSSMRSRPALANPVQEIERRAEQVDALRERARRCLSSGLDRATDDLAHVRARLTALSPAATLDRGYAIVQRPSGEVVRHAKDLAPGDPLTLRFTDARVTTTVNDPPEDHPGA</sequence>
<evidence type="ECO:0000259" key="8">
    <source>
        <dbReference type="Pfam" id="PF13742"/>
    </source>
</evidence>